<dbReference type="FunFam" id="1.20.1540.10:FF:000027">
    <property type="entry name" value="Rhomboid family intramembrane serine protease"/>
    <property type="match status" value="1"/>
</dbReference>
<evidence type="ECO:0000256" key="2">
    <source>
        <dbReference type="ARBA" id="ARBA00009045"/>
    </source>
</evidence>
<evidence type="ECO:0000256" key="6">
    <source>
        <dbReference type="ARBA" id="ARBA00023136"/>
    </source>
</evidence>
<feature type="transmembrane region" description="Helical" evidence="8">
    <location>
        <begin position="191"/>
        <end position="212"/>
    </location>
</feature>
<dbReference type="Proteomes" id="UP000325291">
    <property type="component" value="Unassembled WGS sequence"/>
</dbReference>
<comment type="caution">
    <text evidence="10">The sequence shown here is derived from an EMBL/GenBank/DDBJ whole genome shotgun (WGS) entry which is preliminary data.</text>
</comment>
<feature type="domain" description="Peptidase S54 rhomboid" evidence="9">
    <location>
        <begin position="63"/>
        <end position="211"/>
    </location>
</feature>
<comment type="similarity">
    <text evidence="2">Belongs to the peptidase S54 family.</text>
</comment>
<accession>A0A5A9ZHA9</accession>
<keyword evidence="4" id="KW-0378">Hydrolase</keyword>
<evidence type="ECO:0000256" key="1">
    <source>
        <dbReference type="ARBA" id="ARBA00004141"/>
    </source>
</evidence>
<evidence type="ECO:0000256" key="7">
    <source>
        <dbReference type="SAM" id="MobiDB-lite"/>
    </source>
</evidence>
<feature type="transmembrane region" description="Helical" evidence="8">
    <location>
        <begin position="68"/>
        <end position="88"/>
    </location>
</feature>
<keyword evidence="6 8" id="KW-0472">Membrane</keyword>
<dbReference type="EMBL" id="VINQ01000004">
    <property type="protein sequence ID" value="KAA0916643.1"/>
    <property type="molecule type" value="Genomic_DNA"/>
</dbReference>
<dbReference type="PANTHER" id="PTHR43731">
    <property type="entry name" value="RHOMBOID PROTEASE"/>
    <property type="match status" value="1"/>
</dbReference>
<comment type="subcellular location">
    <subcellularLocation>
        <location evidence="1">Membrane</location>
        <topology evidence="1">Multi-pass membrane protein</topology>
    </subcellularLocation>
</comment>
<dbReference type="RefSeq" id="WP_111365186.1">
    <property type="nucleotide sequence ID" value="NZ_VINQ01000004.1"/>
</dbReference>
<feature type="transmembrane region" description="Helical" evidence="8">
    <location>
        <begin position="124"/>
        <end position="144"/>
    </location>
</feature>
<keyword evidence="5 8" id="KW-1133">Transmembrane helix</keyword>
<dbReference type="AlphaFoldDB" id="A0A5A9ZHA9"/>
<dbReference type="InterPro" id="IPR050925">
    <property type="entry name" value="Rhomboid_protease_S54"/>
</dbReference>
<dbReference type="GO" id="GO:0006508">
    <property type="term" value="P:proteolysis"/>
    <property type="evidence" value="ECO:0007669"/>
    <property type="project" value="UniProtKB-KW"/>
</dbReference>
<evidence type="ECO:0000256" key="8">
    <source>
        <dbReference type="SAM" id="Phobius"/>
    </source>
</evidence>
<evidence type="ECO:0000259" key="9">
    <source>
        <dbReference type="Pfam" id="PF01694"/>
    </source>
</evidence>
<sequence>MFPIRDHNPSNGVPYVTYALIVVNVAVFLSYVGLFNDPRALNMFFHEWAILPARVMSGGGYETLVTSMFLHGGFMHILGNMLFLWIFGDNLEDLMGHWRYLLFYLACGVGAGLVHVAMAPHSMVPTVGASGAIAGVMGGYLLLFPKARIDILFIFIIFFRIFTIPAWVMLAVWFGLQFIGGLGADPMAGGVAYWAHAGGFAIGAILTIPVFLSNGGKGFWARHAGHPPHPEAKYDPSNVPRITRRRRK</sequence>
<protein>
    <submittedName>
        <fullName evidence="10">Rhomboid family intramembrane serine protease</fullName>
    </submittedName>
</protein>
<evidence type="ECO:0000256" key="5">
    <source>
        <dbReference type="ARBA" id="ARBA00022989"/>
    </source>
</evidence>
<keyword evidence="3 8" id="KW-0812">Transmembrane</keyword>
<name>A0A5A9ZHA9_9RHOB</name>
<dbReference type="GO" id="GO:0016020">
    <property type="term" value="C:membrane"/>
    <property type="evidence" value="ECO:0007669"/>
    <property type="project" value="UniProtKB-SubCell"/>
</dbReference>
<dbReference type="InterPro" id="IPR022764">
    <property type="entry name" value="Peptidase_S54_rhomboid_dom"/>
</dbReference>
<dbReference type="Pfam" id="PF01694">
    <property type="entry name" value="Rhomboid"/>
    <property type="match status" value="1"/>
</dbReference>
<feature type="transmembrane region" description="Helical" evidence="8">
    <location>
        <begin position="12"/>
        <end position="34"/>
    </location>
</feature>
<keyword evidence="10" id="KW-0645">Protease</keyword>
<evidence type="ECO:0000256" key="3">
    <source>
        <dbReference type="ARBA" id="ARBA00022692"/>
    </source>
</evidence>
<feature type="transmembrane region" description="Helical" evidence="8">
    <location>
        <begin position="151"/>
        <end position="179"/>
    </location>
</feature>
<proteinExistence type="inferred from homology"/>
<feature type="region of interest" description="Disordered" evidence="7">
    <location>
        <begin position="227"/>
        <end position="248"/>
    </location>
</feature>
<feature type="transmembrane region" description="Helical" evidence="8">
    <location>
        <begin position="100"/>
        <end position="118"/>
    </location>
</feature>
<dbReference type="GO" id="GO:0004252">
    <property type="term" value="F:serine-type endopeptidase activity"/>
    <property type="evidence" value="ECO:0007669"/>
    <property type="project" value="InterPro"/>
</dbReference>
<keyword evidence="11" id="KW-1185">Reference proteome</keyword>
<gene>
    <name evidence="10" type="ORF">FLO80_07405</name>
</gene>
<organism evidence="10 11">
    <name type="scientific">Aquicoccus porphyridii</name>
    <dbReference type="NCBI Taxonomy" id="1852029"/>
    <lineage>
        <taxon>Bacteria</taxon>
        <taxon>Pseudomonadati</taxon>
        <taxon>Pseudomonadota</taxon>
        <taxon>Alphaproteobacteria</taxon>
        <taxon>Rhodobacterales</taxon>
        <taxon>Paracoccaceae</taxon>
        <taxon>Aquicoccus</taxon>
    </lineage>
</organism>
<dbReference type="SUPFAM" id="SSF144091">
    <property type="entry name" value="Rhomboid-like"/>
    <property type="match status" value="1"/>
</dbReference>
<dbReference type="InterPro" id="IPR035952">
    <property type="entry name" value="Rhomboid-like_sf"/>
</dbReference>
<dbReference type="Gene3D" id="1.20.1540.10">
    <property type="entry name" value="Rhomboid-like"/>
    <property type="match status" value="1"/>
</dbReference>
<dbReference type="PANTHER" id="PTHR43731:SF14">
    <property type="entry name" value="PRESENILIN-ASSOCIATED RHOMBOID-LIKE PROTEIN, MITOCHONDRIAL"/>
    <property type="match status" value="1"/>
</dbReference>
<evidence type="ECO:0000256" key="4">
    <source>
        <dbReference type="ARBA" id="ARBA00022801"/>
    </source>
</evidence>
<reference evidence="10 11" key="1">
    <citation type="submission" date="2019-07" db="EMBL/GenBank/DDBJ databases">
        <title>Aquicoccus porphyridii gen. nov., sp. nov., isolated from a small marine red alga, Porphyridium marinum.</title>
        <authorList>
            <person name="Liu L."/>
        </authorList>
    </citation>
    <scope>NUCLEOTIDE SEQUENCE [LARGE SCALE GENOMIC DNA]</scope>
    <source>
        <strain evidence="10 11">L1 8-17</strain>
    </source>
</reference>
<evidence type="ECO:0000313" key="10">
    <source>
        <dbReference type="EMBL" id="KAA0916643.1"/>
    </source>
</evidence>
<evidence type="ECO:0000313" key="11">
    <source>
        <dbReference type="Proteomes" id="UP000325291"/>
    </source>
</evidence>